<keyword evidence="3" id="KW-0547">Nucleotide-binding</keyword>
<keyword evidence="6 16" id="KW-0347">Helicase</keyword>
<dbReference type="InterPro" id="IPR006555">
    <property type="entry name" value="ATP-dep_Helicase_C"/>
</dbReference>
<dbReference type="InterPro" id="IPR011545">
    <property type="entry name" value="DEAD/DEAH_box_helicase_dom"/>
</dbReference>
<accession>A0ABR7GIN0</accession>
<dbReference type="Gene3D" id="3.40.50.300">
    <property type="entry name" value="P-loop containing nucleotide triphosphate hydrolases"/>
    <property type="match status" value="2"/>
</dbReference>
<dbReference type="PROSITE" id="PS51193">
    <property type="entry name" value="HELICASE_ATP_BIND_2"/>
    <property type="match status" value="1"/>
</dbReference>
<comment type="caution">
    <text evidence="16">The sequence shown here is derived from an EMBL/GenBank/DDBJ whole genome shotgun (WGS) entry which is preliminary data.</text>
</comment>
<dbReference type="InterPro" id="IPR006554">
    <property type="entry name" value="Helicase-like_DEXD_c2"/>
</dbReference>
<dbReference type="Pfam" id="PF00270">
    <property type="entry name" value="DEAD"/>
    <property type="match status" value="1"/>
</dbReference>
<dbReference type="PANTHER" id="PTHR11472">
    <property type="entry name" value="DNA REPAIR DEAD HELICASE RAD3/XP-D SUBFAMILY MEMBER"/>
    <property type="match status" value="1"/>
</dbReference>
<reference evidence="16 17" key="1">
    <citation type="submission" date="2020-08" db="EMBL/GenBank/DDBJ databases">
        <title>Genome public.</title>
        <authorList>
            <person name="Liu C."/>
            <person name="Sun Q."/>
        </authorList>
    </citation>
    <scope>NUCLEOTIDE SEQUENCE [LARGE SCALE GENOMIC DNA]</scope>
    <source>
        <strain evidence="16 17">NSJ-9</strain>
    </source>
</reference>
<proteinExistence type="inferred from homology"/>
<evidence type="ECO:0000256" key="4">
    <source>
        <dbReference type="ARBA" id="ARBA00022763"/>
    </source>
</evidence>
<evidence type="ECO:0000256" key="8">
    <source>
        <dbReference type="ARBA" id="ARBA00023004"/>
    </source>
</evidence>
<dbReference type="InterPro" id="IPR014013">
    <property type="entry name" value="Helic_SF1/SF2_ATP-bd_DinG/Rad3"/>
</dbReference>
<keyword evidence="7" id="KW-0067">ATP-binding</keyword>
<keyword evidence="1" id="KW-0004">4Fe-4S</keyword>
<feature type="domain" description="Helicase ATP-binding" evidence="14">
    <location>
        <begin position="218"/>
        <end position="499"/>
    </location>
</feature>
<keyword evidence="10" id="KW-0238">DNA-binding</keyword>
<evidence type="ECO:0000256" key="12">
    <source>
        <dbReference type="ARBA" id="ARBA00023235"/>
    </source>
</evidence>
<dbReference type="Gene3D" id="1.10.30.20">
    <property type="entry name" value="Bacterial XPD DNA helicase, FeS cluster domain"/>
    <property type="match status" value="1"/>
</dbReference>
<dbReference type="GO" id="GO:0004386">
    <property type="term" value="F:helicase activity"/>
    <property type="evidence" value="ECO:0007669"/>
    <property type="project" value="UniProtKB-KW"/>
</dbReference>
<dbReference type="Pfam" id="PF13307">
    <property type="entry name" value="Helicase_C_2"/>
    <property type="match status" value="1"/>
</dbReference>
<dbReference type="InterPro" id="IPR010614">
    <property type="entry name" value="RAD3-like_helicase_DEAD"/>
</dbReference>
<keyword evidence="4" id="KW-0227">DNA damage</keyword>
<dbReference type="InterPro" id="IPR001650">
    <property type="entry name" value="Helicase_C-like"/>
</dbReference>
<dbReference type="SMART" id="SM00488">
    <property type="entry name" value="DEXDc2"/>
    <property type="match status" value="1"/>
</dbReference>
<evidence type="ECO:0000256" key="5">
    <source>
        <dbReference type="ARBA" id="ARBA00022801"/>
    </source>
</evidence>
<dbReference type="InterPro" id="IPR011604">
    <property type="entry name" value="PDDEXK-like_dom_sf"/>
</dbReference>
<comment type="similarity">
    <text evidence="13">Belongs to the helicase family. DinG subfamily.</text>
</comment>
<evidence type="ECO:0000256" key="2">
    <source>
        <dbReference type="ARBA" id="ARBA00022723"/>
    </source>
</evidence>
<evidence type="ECO:0000259" key="15">
    <source>
        <dbReference type="PROSITE" id="PS51194"/>
    </source>
</evidence>
<dbReference type="InterPro" id="IPR045028">
    <property type="entry name" value="DinG/Rad3-like"/>
</dbReference>
<evidence type="ECO:0000256" key="1">
    <source>
        <dbReference type="ARBA" id="ARBA00022485"/>
    </source>
</evidence>
<dbReference type="Pfam" id="PF06733">
    <property type="entry name" value="DEAD_2"/>
    <property type="match status" value="1"/>
</dbReference>
<evidence type="ECO:0000256" key="3">
    <source>
        <dbReference type="ARBA" id="ARBA00022741"/>
    </source>
</evidence>
<dbReference type="RefSeq" id="WP_186854665.1">
    <property type="nucleotide sequence ID" value="NZ_JACOPG010000004.1"/>
</dbReference>
<evidence type="ECO:0000259" key="14">
    <source>
        <dbReference type="PROSITE" id="PS51193"/>
    </source>
</evidence>
<dbReference type="SMART" id="SM00491">
    <property type="entry name" value="HELICc2"/>
    <property type="match status" value="1"/>
</dbReference>
<evidence type="ECO:0000256" key="9">
    <source>
        <dbReference type="ARBA" id="ARBA00023014"/>
    </source>
</evidence>
<protein>
    <submittedName>
        <fullName evidence="16">ATP-dependent DNA helicase</fullName>
    </submittedName>
</protein>
<dbReference type="Gene3D" id="1.10.275.40">
    <property type="match status" value="1"/>
</dbReference>
<evidence type="ECO:0000256" key="13">
    <source>
        <dbReference type="ARBA" id="ARBA00038058"/>
    </source>
</evidence>
<evidence type="ECO:0000313" key="16">
    <source>
        <dbReference type="EMBL" id="MBC5687138.1"/>
    </source>
</evidence>
<dbReference type="PANTHER" id="PTHR11472:SF34">
    <property type="entry name" value="REGULATOR OF TELOMERE ELONGATION HELICASE 1"/>
    <property type="match status" value="1"/>
</dbReference>
<evidence type="ECO:0000256" key="10">
    <source>
        <dbReference type="ARBA" id="ARBA00023125"/>
    </source>
</evidence>
<dbReference type="SUPFAM" id="SSF52540">
    <property type="entry name" value="P-loop containing nucleoside triphosphate hydrolases"/>
    <property type="match status" value="1"/>
</dbReference>
<organism evidence="16 17">
    <name type="scientific">Roseburia lenta</name>
    <dbReference type="NCBI Taxonomy" id="2763061"/>
    <lineage>
        <taxon>Bacteria</taxon>
        <taxon>Bacillati</taxon>
        <taxon>Bacillota</taxon>
        <taxon>Clostridia</taxon>
        <taxon>Lachnospirales</taxon>
        <taxon>Lachnospiraceae</taxon>
        <taxon>Roseburia</taxon>
    </lineage>
</organism>
<keyword evidence="12" id="KW-0413">Isomerase</keyword>
<name>A0ABR7GIN0_9FIRM</name>
<evidence type="ECO:0000313" key="17">
    <source>
        <dbReference type="Proteomes" id="UP000643810"/>
    </source>
</evidence>
<feature type="domain" description="Helicase C-terminal" evidence="15">
    <location>
        <begin position="623"/>
        <end position="781"/>
    </location>
</feature>
<evidence type="ECO:0000256" key="6">
    <source>
        <dbReference type="ARBA" id="ARBA00022806"/>
    </source>
</evidence>
<keyword evidence="11" id="KW-0234">DNA repair</keyword>
<gene>
    <name evidence="16" type="ORF">H8R94_11080</name>
</gene>
<keyword evidence="8" id="KW-0408">Iron</keyword>
<dbReference type="Proteomes" id="UP000643810">
    <property type="component" value="Unassembled WGS sequence"/>
</dbReference>
<keyword evidence="5" id="KW-0378">Hydrolase</keyword>
<keyword evidence="2" id="KW-0479">Metal-binding</keyword>
<dbReference type="Gene3D" id="3.90.320.10">
    <property type="match status" value="1"/>
</dbReference>
<dbReference type="EMBL" id="JACOPG010000004">
    <property type="protein sequence ID" value="MBC5687138.1"/>
    <property type="molecule type" value="Genomic_DNA"/>
</dbReference>
<keyword evidence="17" id="KW-1185">Reference proteome</keyword>
<dbReference type="PROSITE" id="PS51194">
    <property type="entry name" value="HELICASE_CTER"/>
    <property type="match status" value="1"/>
</dbReference>
<sequence length="817" mass="95227">MKISRLLQEEELKPQIVISVRNLVEFLMNAGDIDDRHGGQMRMEAMQEGSRIHRKIQRRAGADYHAEIPLKFIVSYEEYDLAIEGRADGIIYEEGLLEETSRFLEDPRMDLEEGQEEAKPSVMIDEIKGVYLDVEQMAEPNAVHLAQAKCYAFIFATQHALPAIGVQMTYCNLDTEEIRRFQMHYSYDEIEAWFLELVASYKKWSDFLFHHKMIRQQSIRGLEFPYAYRQGQKKLVTDVYRSIMREKTLFLQAPTGTGKTLATIFPAIQAMGQNMGDKIFYLTAKNATGVVAHDTFLLMEEQGYEGKTVVITAKDKMCLLEERSCNPDDCPYAKGHFDRVNDAVYDILQEENMMDRDCILRWAKDRRVCPFEYSLDIASWVDHIICDYNYVFDPNVCLKRFFAEGIRGDYLFLVDEAHNLVERARDMYSETLVKEDFLAMKKKLKIYGKKLENTLERCNKEMLVLKRQCEKLLVLEEMDSFLFALFLAAAAMDELLQKEGNIVDRDEVLDFYFKVRNFVNLSDDFDEHYRIYCDYDEKGQFCLHLFCVDPSYMLQKRLDRSRACVFFSATLLPIRYYKELLCCDDDVYAIYADSVFEQEKRALLIGRDVSSRYTRRTFAEYLAFADYIEAIVEKKKGNYMVFCPSYKMLEEISQKFMAKSLGSCDVICQRSGMSEQEREDFLKEFEEVRERSFVAFCVMGGVFSEGIDLTEEKLIGAIIVGVGLPQIGNEREVMKQYFEATGRDGFSFAYLYPGMNKVIQAAGRVIRTKSDEGVIALLDERFTKSEYRQTFPREWNDGKICDRHTVGDLVDDFWQKR</sequence>
<evidence type="ECO:0000256" key="11">
    <source>
        <dbReference type="ARBA" id="ARBA00023204"/>
    </source>
</evidence>
<dbReference type="InterPro" id="IPR042493">
    <property type="entry name" value="XPD_DNA_FeS"/>
</dbReference>
<evidence type="ECO:0000256" key="7">
    <source>
        <dbReference type="ARBA" id="ARBA00022840"/>
    </source>
</evidence>
<keyword evidence="9" id="KW-0411">Iron-sulfur</keyword>
<dbReference type="InterPro" id="IPR027417">
    <property type="entry name" value="P-loop_NTPase"/>
</dbReference>